<evidence type="ECO:0000256" key="2">
    <source>
        <dbReference type="ARBA" id="ARBA00008943"/>
    </source>
</evidence>
<evidence type="ECO:0000256" key="3">
    <source>
        <dbReference type="ARBA" id="ARBA00009678"/>
    </source>
</evidence>
<keyword evidence="12" id="KW-1185">Reference proteome</keyword>
<keyword evidence="5" id="KW-0813">Transport</keyword>
<dbReference type="GO" id="GO:0004439">
    <property type="term" value="F:phosphatidylinositol-4,5-bisphosphate 5-phosphatase activity"/>
    <property type="evidence" value="ECO:0007669"/>
    <property type="project" value="UniProtKB-EC"/>
</dbReference>
<evidence type="ECO:0000259" key="10">
    <source>
        <dbReference type="PROSITE" id="PS50275"/>
    </source>
</evidence>
<comment type="similarity">
    <text evidence="2">Belongs to the synaptojanin family.</text>
</comment>
<dbReference type="Gene3D" id="3.60.10.10">
    <property type="entry name" value="Endonuclease/exonuclease/phosphatase"/>
    <property type="match status" value="1"/>
</dbReference>
<evidence type="ECO:0000256" key="6">
    <source>
        <dbReference type="ARBA" id="ARBA00022490"/>
    </source>
</evidence>
<feature type="region of interest" description="Disordered" evidence="9">
    <location>
        <begin position="30"/>
        <end position="52"/>
    </location>
</feature>
<feature type="domain" description="SAC" evidence="10">
    <location>
        <begin position="174"/>
        <end position="540"/>
    </location>
</feature>
<feature type="compositionally biased region" description="Basic residues" evidence="9">
    <location>
        <begin position="40"/>
        <end position="51"/>
    </location>
</feature>
<proteinExistence type="inferred from homology"/>
<dbReference type="OrthoDB" id="405996at2759"/>
<evidence type="ECO:0000256" key="1">
    <source>
        <dbReference type="ARBA" id="ARBA00004496"/>
    </source>
</evidence>
<reference evidence="12" key="1">
    <citation type="journal article" date="2018" name="Nat. Microbiol.">
        <title>Leveraging single-cell genomics to expand the fungal tree of life.</title>
        <authorList>
            <person name="Ahrendt S.R."/>
            <person name="Quandt C.A."/>
            <person name="Ciobanu D."/>
            <person name="Clum A."/>
            <person name="Salamov A."/>
            <person name="Andreopoulos B."/>
            <person name="Cheng J.F."/>
            <person name="Woyke T."/>
            <person name="Pelin A."/>
            <person name="Henrissat B."/>
            <person name="Reynolds N.K."/>
            <person name="Benny G.L."/>
            <person name="Smith M.E."/>
            <person name="James T.Y."/>
            <person name="Grigoriev I.V."/>
        </authorList>
    </citation>
    <scope>NUCLEOTIDE SEQUENCE [LARGE SCALE GENOMIC DNA]</scope>
    <source>
        <strain evidence="12">Baker2002</strain>
    </source>
</reference>
<dbReference type="EMBL" id="ML004510">
    <property type="protein sequence ID" value="RKP29107.1"/>
    <property type="molecule type" value="Genomic_DNA"/>
</dbReference>
<dbReference type="FunFam" id="3.60.10.10:FF:000029">
    <property type="entry name" value="Inositol polyphosphate 5-phosphatase"/>
    <property type="match status" value="1"/>
</dbReference>
<dbReference type="InterPro" id="IPR000300">
    <property type="entry name" value="IPPc"/>
</dbReference>
<comment type="subcellular location">
    <subcellularLocation>
        <location evidence="1">Cytoplasm</location>
    </subcellularLocation>
</comment>
<dbReference type="PANTHER" id="PTHR11200">
    <property type="entry name" value="INOSITOL 5-PHOSPHATASE"/>
    <property type="match status" value="1"/>
</dbReference>
<gene>
    <name evidence="11" type="ORF">METBISCDRAFT_19433</name>
</gene>
<keyword evidence="8" id="KW-0653">Protein transport</keyword>
<evidence type="ECO:0000313" key="12">
    <source>
        <dbReference type="Proteomes" id="UP000268321"/>
    </source>
</evidence>
<keyword evidence="7" id="KW-0378">Hydrolase</keyword>
<dbReference type="GO" id="GO:0016020">
    <property type="term" value="C:membrane"/>
    <property type="evidence" value="ECO:0007669"/>
    <property type="project" value="TreeGrafter"/>
</dbReference>
<dbReference type="GO" id="GO:0043813">
    <property type="term" value="F:phosphatidylinositol-3,5-bisphosphate 5-phosphatase activity"/>
    <property type="evidence" value="ECO:0007669"/>
    <property type="project" value="TreeGrafter"/>
</dbReference>
<dbReference type="Pfam" id="PF02383">
    <property type="entry name" value="Syja_N"/>
    <property type="match status" value="1"/>
</dbReference>
<evidence type="ECO:0000256" key="7">
    <source>
        <dbReference type="ARBA" id="ARBA00022801"/>
    </source>
</evidence>
<evidence type="ECO:0000256" key="5">
    <source>
        <dbReference type="ARBA" id="ARBA00022448"/>
    </source>
</evidence>
<dbReference type="GO" id="GO:0005737">
    <property type="term" value="C:cytoplasm"/>
    <property type="evidence" value="ECO:0007669"/>
    <property type="project" value="UniProtKB-SubCell"/>
</dbReference>
<keyword evidence="6" id="KW-0963">Cytoplasm</keyword>
<accession>A0A4P9Z8R1</accession>
<evidence type="ECO:0000256" key="4">
    <source>
        <dbReference type="ARBA" id="ARBA00013044"/>
    </source>
</evidence>
<sequence length="1041" mass="118580">MRLYLNEYPRTFVVTESSYALIIRHPSPTYTATESSNRHDRSKHKDTRKQRSAPELENKVIVEFLKTDMLNLSALIDITPSKMRHNKELQGFLGFLNLKGHIHLGFITRSRTVATPQRGENIHQIEEVDFYCLDSDEFDIFINRNEPELDSGLDDPNVSGNNDGISNTYPAGSVKRLLSHGNFYFLKDFDVTSSLQERGIASQLKYGDVHHAYSQRFAWNQFMSERLAEFRAALNTTEKRRFDEVGFLTVIIRGYTRTVEIALVGDENLTMTLISKQSCKRNGALFGEGGSDEDGEVPNFVETEIVVSSDKFSFSYVIVRGNVPGFWEVNTNFSKKSIVSTKLNKTIKFPRSYEAAHHAFGRHFDTLGRHFGGVHVISCLQNDEKSYKGQLSAEFTSHLNKFIEDREVAELDAKALNEATSNKAVNSNYKVTYTHMSLAYSFVKRVGYSSANPGEIVAPISEKIVEFGAMFYDFNRKTYIGKQLGVFRVNSFDSSTKANFVSKIISQEVITLAFRDIGFTPSSDLYKHHALLWEHNEESLKKLAIVPHLSELKSSKSKNFIKQHLAHKYLNAVRDSMSMEGAIQKLLGRLPNQVVVKLYNPFHQHISAELQRRSSEFKFQKDICIYAATFNVNGTLGLEDDIRRLLFPRKHAPQASYDLVFLGLQEIIELTPGKMINVKSDKFLEWEMMIKNLLEEHGKNEKYVSFWGCQMGGLAMLVFVNENQLEYISDTEGLLKKTGLGGISASKGAIAVSFNYSATSFCFICAHLAAGQGNVDDRHQNYKAIAKILFSKKKKIREHDAVIWLGDFNFRIDLPTDRVKALVEQKNYQLLLEHDQLGKQMATGETFPFFDEKEISFPPTYKFDNNTKTYDTSEKQRTPAWTDRILNLSRSNILKQGVYDSEQDIIFSDHRPVYSIFTASVSVVNEKAKKEVTQCIYENYTKAMGDINDLLAALDVSRFVYDKDNDSKPAPSSDTFKWWLEEGQLAKVSIPELDSSNHADLNRLVINPQRPANPFWESSEPEFIKRSELMQMLQAMGALRE</sequence>
<dbReference type="EC" id="3.1.3.36" evidence="4"/>
<comment type="similarity">
    <text evidence="3">In the central section; belongs to the inositol 1,4,5-trisphosphate 5-phosphatase family.</text>
</comment>
<dbReference type="PROSITE" id="PS50275">
    <property type="entry name" value="SAC"/>
    <property type="match status" value="1"/>
</dbReference>
<evidence type="ECO:0000313" key="11">
    <source>
        <dbReference type="EMBL" id="RKP29107.1"/>
    </source>
</evidence>
<dbReference type="SMART" id="SM00128">
    <property type="entry name" value="IPPc"/>
    <property type="match status" value="1"/>
</dbReference>
<dbReference type="GO" id="GO:0015031">
    <property type="term" value="P:protein transport"/>
    <property type="evidence" value="ECO:0007669"/>
    <property type="project" value="UniProtKB-KW"/>
</dbReference>
<dbReference type="GO" id="GO:0046856">
    <property type="term" value="P:phosphatidylinositol dephosphorylation"/>
    <property type="evidence" value="ECO:0007669"/>
    <property type="project" value="InterPro"/>
</dbReference>
<dbReference type="InterPro" id="IPR036691">
    <property type="entry name" value="Endo/exonu/phosph_ase_sf"/>
</dbReference>
<protein>
    <recommendedName>
        <fullName evidence="4">phosphoinositide 5-phosphatase</fullName>
        <ecNumber evidence="4">3.1.3.36</ecNumber>
    </recommendedName>
</protein>
<evidence type="ECO:0000256" key="8">
    <source>
        <dbReference type="ARBA" id="ARBA00022927"/>
    </source>
</evidence>
<name>A0A4P9Z8R1_9ASCO</name>
<dbReference type="PANTHER" id="PTHR11200:SF269">
    <property type="entry name" value="PHOSPHATIDYLINOSITOL 4,5-BISPHOSPHATE 5-PHOSPHATASE INP51"/>
    <property type="match status" value="1"/>
</dbReference>
<organism evidence="11 12">
    <name type="scientific">Metschnikowia bicuspidata</name>
    <dbReference type="NCBI Taxonomy" id="27322"/>
    <lineage>
        <taxon>Eukaryota</taxon>
        <taxon>Fungi</taxon>
        <taxon>Dikarya</taxon>
        <taxon>Ascomycota</taxon>
        <taxon>Saccharomycotina</taxon>
        <taxon>Pichiomycetes</taxon>
        <taxon>Metschnikowiaceae</taxon>
        <taxon>Metschnikowia</taxon>
    </lineage>
</organism>
<evidence type="ECO:0000256" key="9">
    <source>
        <dbReference type="SAM" id="MobiDB-lite"/>
    </source>
</evidence>
<dbReference type="Pfam" id="PF22669">
    <property type="entry name" value="Exo_endo_phos2"/>
    <property type="match status" value="1"/>
</dbReference>
<dbReference type="Proteomes" id="UP000268321">
    <property type="component" value="Unassembled WGS sequence"/>
</dbReference>
<dbReference type="AlphaFoldDB" id="A0A4P9Z8R1"/>
<dbReference type="InterPro" id="IPR046985">
    <property type="entry name" value="IP5"/>
</dbReference>
<dbReference type="SUPFAM" id="SSF56219">
    <property type="entry name" value="DNase I-like"/>
    <property type="match status" value="1"/>
</dbReference>
<dbReference type="InterPro" id="IPR002013">
    <property type="entry name" value="SAC_dom"/>
</dbReference>